<protein>
    <recommendedName>
        <fullName evidence="6">CNNM transmembrane domain-containing protein</fullName>
    </recommendedName>
</protein>
<dbReference type="EMBL" id="HBIO01007444">
    <property type="protein sequence ID" value="CAE0460732.1"/>
    <property type="molecule type" value="Transcribed_RNA"/>
</dbReference>
<dbReference type="PANTHER" id="PTHR12064">
    <property type="entry name" value="METAL TRANSPORTER CNNM"/>
    <property type="match status" value="1"/>
</dbReference>
<dbReference type="InterPro" id="IPR045095">
    <property type="entry name" value="ACDP"/>
</dbReference>
<dbReference type="PANTHER" id="PTHR12064:SF97">
    <property type="entry name" value="METAL TRANSPORTER CNNM-5"/>
    <property type="match status" value="1"/>
</dbReference>
<evidence type="ECO:0000256" key="2">
    <source>
        <dbReference type="PROSITE-ProRule" id="PRU01193"/>
    </source>
</evidence>
<dbReference type="SUPFAM" id="SSF54631">
    <property type="entry name" value="CBS-domain pair"/>
    <property type="match status" value="1"/>
</dbReference>
<name>A0A7S3PZI9_9STRA</name>
<organism evidence="7">
    <name type="scientific">Chaetoceros debilis</name>
    <dbReference type="NCBI Taxonomy" id="122233"/>
    <lineage>
        <taxon>Eukaryota</taxon>
        <taxon>Sar</taxon>
        <taxon>Stramenopiles</taxon>
        <taxon>Ochrophyta</taxon>
        <taxon>Bacillariophyta</taxon>
        <taxon>Coscinodiscophyceae</taxon>
        <taxon>Chaetocerotophycidae</taxon>
        <taxon>Chaetocerotales</taxon>
        <taxon>Chaetocerotaceae</taxon>
        <taxon>Chaetoceros</taxon>
    </lineage>
</organism>
<dbReference type="Gene3D" id="3.10.580.10">
    <property type="entry name" value="CBS-domain"/>
    <property type="match status" value="1"/>
</dbReference>
<evidence type="ECO:0000256" key="1">
    <source>
        <dbReference type="ARBA" id="ARBA00022737"/>
    </source>
</evidence>
<reference evidence="7" key="1">
    <citation type="submission" date="2021-01" db="EMBL/GenBank/DDBJ databases">
        <authorList>
            <person name="Corre E."/>
            <person name="Pelletier E."/>
            <person name="Niang G."/>
            <person name="Scheremetjew M."/>
            <person name="Finn R."/>
            <person name="Kale V."/>
            <person name="Holt S."/>
            <person name="Cochrane G."/>
            <person name="Meng A."/>
            <person name="Brown T."/>
            <person name="Cohen L."/>
        </authorList>
    </citation>
    <scope>NUCLEOTIDE SEQUENCE</scope>
    <source>
        <strain evidence="7">MM31A-1</strain>
    </source>
</reference>
<feature type="transmembrane region" description="Helical" evidence="4">
    <location>
        <begin position="167"/>
        <end position="189"/>
    </location>
</feature>
<evidence type="ECO:0000256" key="3">
    <source>
        <dbReference type="SAM" id="MobiDB-lite"/>
    </source>
</evidence>
<keyword evidence="5" id="KW-0732">Signal</keyword>
<dbReference type="GO" id="GO:0010960">
    <property type="term" value="P:magnesium ion homeostasis"/>
    <property type="evidence" value="ECO:0007669"/>
    <property type="project" value="InterPro"/>
</dbReference>
<dbReference type="GO" id="GO:0005737">
    <property type="term" value="C:cytoplasm"/>
    <property type="evidence" value="ECO:0007669"/>
    <property type="project" value="TreeGrafter"/>
</dbReference>
<dbReference type="GO" id="GO:0016020">
    <property type="term" value="C:membrane"/>
    <property type="evidence" value="ECO:0007669"/>
    <property type="project" value="UniProtKB-UniRule"/>
</dbReference>
<keyword evidence="2 4" id="KW-0812">Transmembrane</keyword>
<dbReference type="GO" id="GO:0030026">
    <property type="term" value="P:intracellular manganese ion homeostasis"/>
    <property type="evidence" value="ECO:0007669"/>
    <property type="project" value="TreeGrafter"/>
</dbReference>
<feature type="compositionally biased region" description="Acidic residues" evidence="3">
    <location>
        <begin position="512"/>
        <end position="538"/>
    </location>
</feature>
<keyword evidence="2 4" id="KW-0472">Membrane</keyword>
<dbReference type="AlphaFoldDB" id="A0A7S3PZI9"/>
<evidence type="ECO:0000256" key="5">
    <source>
        <dbReference type="SAM" id="SignalP"/>
    </source>
</evidence>
<keyword evidence="2 4" id="KW-1133">Transmembrane helix</keyword>
<feature type="signal peptide" evidence="5">
    <location>
        <begin position="1"/>
        <end position="19"/>
    </location>
</feature>
<feature type="chain" id="PRO_5030504505" description="CNNM transmembrane domain-containing protein" evidence="5">
    <location>
        <begin position="20"/>
        <end position="566"/>
    </location>
</feature>
<sequence length="566" mass="62926">MKYAVFLTFILSILIDAQGSKEHGILERPSLEEVEILLQSNGYSIHEVCQSHEYAKPSANFRILGEASFPAEEELQGDIWYYITNSGLAFLCVTVAALAAGLTMGLVSQDVLDLRIKEIAGDADEKRYAKSLLPLMADHHRLLVTLLLINAIANEALPLFLDKVVSPLIAVILSVTMVLFFGEIIPSAIFSGSQKLAITSSLAPLVRVILFVLYPIAKPIGKMLDYALHEDEIVGILQKYDRKELAALVKLQFEERQTITEANETSGPHSIVRASVRMGTTRRAKANRFIKDIDTVTMVQGALEMQSTTVSDVMIKLKNVYSIPQDTILDEGNIVDVYTRGFSRVPVYDNDTQNIVGIFKSRQLMVINAEEERSVSSLPLIKPYCVSPSMAMQQLVNILQEGMTGNKGGHMALVCLDPATANEAMNNDEPIPKSANVVGIVTLENCIEVLIQEEIYDEYDKAEKLEMKRAQIVVDRWKKFVQKKRASRNQPSTTTLTDFASLVLDAVKSQSDDNERDDLSEDPDGDNDTDNHDDDDLSINESFDADERTQLISSTQKQCDPLEYVV</sequence>
<gene>
    <name evidence="7" type="ORF">CDEB00056_LOCUS5573</name>
</gene>
<feature type="transmembrane region" description="Helical" evidence="4">
    <location>
        <begin position="79"/>
        <end position="107"/>
    </location>
</feature>
<feature type="region of interest" description="Disordered" evidence="3">
    <location>
        <begin position="509"/>
        <end position="556"/>
    </location>
</feature>
<dbReference type="InterPro" id="IPR002550">
    <property type="entry name" value="CNNM"/>
</dbReference>
<dbReference type="PROSITE" id="PS51846">
    <property type="entry name" value="CNNM"/>
    <property type="match status" value="1"/>
</dbReference>
<evidence type="ECO:0000259" key="6">
    <source>
        <dbReference type="PROSITE" id="PS51846"/>
    </source>
</evidence>
<dbReference type="Pfam" id="PF01595">
    <property type="entry name" value="CNNM"/>
    <property type="match status" value="1"/>
</dbReference>
<evidence type="ECO:0000313" key="7">
    <source>
        <dbReference type="EMBL" id="CAE0460732.1"/>
    </source>
</evidence>
<feature type="domain" description="CNNM transmembrane" evidence="6">
    <location>
        <begin position="78"/>
        <end position="263"/>
    </location>
</feature>
<dbReference type="InterPro" id="IPR046342">
    <property type="entry name" value="CBS_dom_sf"/>
</dbReference>
<feature type="transmembrane region" description="Helical" evidence="4">
    <location>
        <begin position="142"/>
        <end position="161"/>
    </location>
</feature>
<keyword evidence="1" id="KW-0677">Repeat</keyword>
<proteinExistence type="predicted"/>
<accession>A0A7S3PZI9</accession>
<evidence type="ECO:0000256" key="4">
    <source>
        <dbReference type="SAM" id="Phobius"/>
    </source>
</evidence>